<name>A0A264VXX6_PRORE</name>
<dbReference type="AlphaFoldDB" id="A0A264VXX6"/>
<organism evidence="3 4">
    <name type="scientific">Providencia rettgeri</name>
    <dbReference type="NCBI Taxonomy" id="587"/>
    <lineage>
        <taxon>Bacteria</taxon>
        <taxon>Pseudomonadati</taxon>
        <taxon>Pseudomonadota</taxon>
        <taxon>Gammaproteobacteria</taxon>
        <taxon>Enterobacterales</taxon>
        <taxon>Morganellaceae</taxon>
        <taxon>Providencia</taxon>
    </lineage>
</organism>
<dbReference type="OrthoDB" id="4774002at2"/>
<accession>A0A264VXX6</accession>
<comment type="caution">
    <text evidence="3">The sequence shown here is derived from an EMBL/GenBank/DDBJ whole genome shotgun (WGS) entry which is preliminary data.</text>
</comment>
<evidence type="ECO:0000256" key="1">
    <source>
        <dbReference type="SAM" id="MobiDB-lite"/>
    </source>
</evidence>
<dbReference type="Proteomes" id="UP000216001">
    <property type="component" value="Unassembled WGS sequence"/>
</dbReference>
<evidence type="ECO:0000313" key="3">
    <source>
        <dbReference type="EMBL" id="OZS76174.1"/>
    </source>
</evidence>
<dbReference type="RefSeq" id="WP_004266228.1">
    <property type="nucleotide sequence ID" value="NZ_ABFCQP020000024.1"/>
</dbReference>
<dbReference type="EMBL" id="NOWC01000002">
    <property type="protein sequence ID" value="OZS76174.1"/>
    <property type="molecule type" value="Genomic_DNA"/>
</dbReference>
<evidence type="ECO:0000313" key="2">
    <source>
        <dbReference type="EMBL" id="CAB5691953.1"/>
    </source>
</evidence>
<dbReference type="Proteomes" id="UP000834611">
    <property type="component" value="Unassembled WGS sequence"/>
</dbReference>
<feature type="region of interest" description="Disordered" evidence="1">
    <location>
        <begin position="1"/>
        <end position="24"/>
    </location>
</feature>
<reference evidence="3 4" key="1">
    <citation type="submission" date="2017-07" db="EMBL/GenBank/DDBJ databases">
        <title>blaIMP-27 on transferable plasmids in Proteus mirabilis and Providencia rettgeri.</title>
        <authorList>
            <person name="Potter R."/>
        </authorList>
    </citation>
    <scope>NUCLEOTIDE SEQUENCE [LARGE SCALE GENOMIC DNA]</scope>
    <source>
        <strain evidence="3 4">PR1</strain>
    </source>
</reference>
<proteinExistence type="predicted"/>
<gene>
    <name evidence="3" type="ORF">CHI95_03090</name>
    <name evidence="2" type="ORF">GHA_01980</name>
</gene>
<sequence>MSKHPTRWQKGQSGNPSGRPGKGAEIRRNLMDMTPQAIKSILAGIESGDATCLKIWADRCDPVSKSTIQPVEFLCDTTDLSSAALSVVSAISQGLVPPDVGTVILKGIADASKIIEVESLQREVEALKEAMEEIKNDNS</sequence>
<dbReference type="EMBL" id="CAHPSF010000004">
    <property type="protein sequence ID" value="CAB5691953.1"/>
    <property type="molecule type" value="Genomic_DNA"/>
</dbReference>
<evidence type="ECO:0000313" key="4">
    <source>
        <dbReference type="Proteomes" id="UP000216001"/>
    </source>
</evidence>
<reference evidence="2" key="2">
    <citation type="submission" date="2020-05" db="EMBL/GenBank/DDBJ databases">
        <authorList>
            <person name="Delgado-Blas J."/>
        </authorList>
    </citation>
    <scope>NUCLEOTIDE SEQUENCE</scope>
    <source>
        <strain evidence="2">BB1453</strain>
    </source>
</reference>
<protein>
    <submittedName>
        <fullName evidence="3">Uncharacterized protein</fullName>
    </submittedName>
</protein>